<evidence type="ECO:0000256" key="2">
    <source>
        <dbReference type="ARBA" id="ARBA00022475"/>
    </source>
</evidence>
<sequence>MIGRHWAFFVSCLLAFTGGHIVNYSVIIYAQEVLRSDVLAGVGFGLCFGPPLLLGWYAGVLCDRLAPTRIIHGAQALFILAAVLMACGDRFIAEPAQRAPVFLIAALCAGIGWSFVAPARMTALGQIVEATALRRASLVFNLLVMLGFGLGPLAISVCRLQVGWQGVFALAIALFVIGSVLLFRVSTSVTGKPPRPVLRDILDGLRAVRSDPLLAQLLVTAMFGYMLMGPMQVILPKLTRTALGLGELARGAFLGTLAPALIAGGLICMLIARRLPHGKTVFAACALSGLLFAGMGGTTSPVVAFMLLALVGLLGGMAISLIVTAIQENVEEKVRGRILSMYTIISQVMPALSGLAAGALTHALDAQRAILISGAALALAALANAAFMPALRSYRGH</sequence>
<proteinExistence type="predicted"/>
<keyword evidence="4 6" id="KW-1133">Transmembrane helix</keyword>
<feature type="transmembrane region" description="Helical" evidence="6">
    <location>
        <begin position="138"/>
        <end position="157"/>
    </location>
</feature>
<feature type="domain" description="Major facilitator superfamily (MFS) profile" evidence="7">
    <location>
        <begin position="1"/>
        <end position="392"/>
    </location>
</feature>
<keyword evidence="3 6" id="KW-0812">Transmembrane</keyword>
<protein>
    <recommendedName>
        <fullName evidence="7">Major facilitator superfamily (MFS) profile domain-containing protein</fullName>
    </recommendedName>
</protein>
<evidence type="ECO:0000256" key="1">
    <source>
        <dbReference type="ARBA" id="ARBA00004651"/>
    </source>
</evidence>
<dbReference type="InterPro" id="IPR011701">
    <property type="entry name" value="MFS"/>
</dbReference>
<dbReference type="STRING" id="709839.TSA66_11480"/>
<dbReference type="PANTHER" id="PTHR23513">
    <property type="entry name" value="INTEGRAL MEMBRANE EFFLUX PROTEIN-RELATED"/>
    <property type="match status" value="1"/>
</dbReference>
<dbReference type="InterPro" id="IPR036259">
    <property type="entry name" value="MFS_trans_sf"/>
</dbReference>
<evidence type="ECO:0000256" key="4">
    <source>
        <dbReference type="ARBA" id="ARBA00022989"/>
    </source>
</evidence>
<dbReference type="AlphaFoldDB" id="A0A0C2BJB2"/>
<dbReference type="Pfam" id="PF07690">
    <property type="entry name" value="MFS_1"/>
    <property type="match status" value="1"/>
</dbReference>
<evidence type="ECO:0000259" key="7">
    <source>
        <dbReference type="PROSITE" id="PS50850"/>
    </source>
</evidence>
<evidence type="ECO:0000256" key="3">
    <source>
        <dbReference type="ARBA" id="ARBA00022692"/>
    </source>
</evidence>
<comment type="subcellular location">
    <subcellularLocation>
        <location evidence="1">Cell membrane</location>
        <topology evidence="1">Multi-pass membrane protein</topology>
    </subcellularLocation>
</comment>
<feature type="transmembrane region" description="Helical" evidence="6">
    <location>
        <begin position="338"/>
        <end position="364"/>
    </location>
</feature>
<dbReference type="InterPro" id="IPR020846">
    <property type="entry name" value="MFS_dom"/>
</dbReference>
<feature type="transmembrane region" description="Helical" evidence="6">
    <location>
        <begin position="99"/>
        <end position="117"/>
    </location>
</feature>
<dbReference type="OrthoDB" id="322544at2"/>
<reference evidence="8 9" key="1">
    <citation type="submission" date="2014-12" db="EMBL/GenBank/DDBJ databases">
        <title>Denitrispirillum autotrophicum gen. nov., sp. nov., Denitrifying, Facultatively Autotrophic Bacteria Isolated from Rice Paddy Soil.</title>
        <authorList>
            <person name="Ishii S."/>
            <person name="Ashida N."/>
            <person name="Ohno H."/>
            <person name="Otsuka S."/>
            <person name="Yokota A."/>
            <person name="Senoo K."/>
        </authorList>
    </citation>
    <scope>NUCLEOTIDE SEQUENCE [LARGE SCALE GENOMIC DNA]</scope>
    <source>
        <strain evidence="8 9">TSA66</strain>
    </source>
</reference>
<evidence type="ECO:0000313" key="9">
    <source>
        <dbReference type="Proteomes" id="UP000031572"/>
    </source>
</evidence>
<evidence type="ECO:0000256" key="6">
    <source>
        <dbReference type="SAM" id="Phobius"/>
    </source>
</evidence>
<keyword evidence="9" id="KW-1185">Reference proteome</keyword>
<dbReference type="PROSITE" id="PS50850">
    <property type="entry name" value="MFS"/>
    <property type="match status" value="1"/>
</dbReference>
<feature type="transmembrane region" description="Helical" evidence="6">
    <location>
        <begin position="74"/>
        <end position="93"/>
    </location>
</feature>
<feature type="transmembrane region" description="Helical" evidence="6">
    <location>
        <begin position="213"/>
        <end position="231"/>
    </location>
</feature>
<gene>
    <name evidence="8" type="ORF">TSA66_11480</name>
</gene>
<evidence type="ECO:0000256" key="5">
    <source>
        <dbReference type="ARBA" id="ARBA00023136"/>
    </source>
</evidence>
<dbReference type="PANTHER" id="PTHR23513:SF6">
    <property type="entry name" value="MAJOR FACILITATOR SUPERFAMILY ASSOCIATED DOMAIN-CONTAINING PROTEIN"/>
    <property type="match status" value="1"/>
</dbReference>
<keyword evidence="5 6" id="KW-0472">Membrane</keyword>
<dbReference type="Proteomes" id="UP000031572">
    <property type="component" value="Unassembled WGS sequence"/>
</dbReference>
<evidence type="ECO:0000313" key="8">
    <source>
        <dbReference type="EMBL" id="KIF81305.1"/>
    </source>
</evidence>
<feature type="transmembrane region" description="Helical" evidence="6">
    <location>
        <begin position="302"/>
        <end position="326"/>
    </location>
</feature>
<keyword evidence="2" id="KW-1003">Cell membrane</keyword>
<dbReference type="Gene3D" id="1.20.1250.20">
    <property type="entry name" value="MFS general substrate transporter like domains"/>
    <property type="match status" value="1"/>
</dbReference>
<dbReference type="SUPFAM" id="SSF103473">
    <property type="entry name" value="MFS general substrate transporter"/>
    <property type="match status" value="1"/>
</dbReference>
<feature type="transmembrane region" description="Helical" evidence="6">
    <location>
        <begin position="370"/>
        <end position="391"/>
    </location>
</feature>
<feature type="transmembrane region" description="Helical" evidence="6">
    <location>
        <begin position="40"/>
        <end position="62"/>
    </location>
</feature>
<feature type="transmembrane region" description="Helical" evidence="6">
    <location>
        <begin position="251"/>
        <end position="272"/>
    </location>
</feature>
<name>A0A0C2BJB2_9BURK</name>
<feature type="transmembrane region" description="Helical" evidence="6">
    <location>
        <begin position="163"/>
        <end position="185"/>
    </location>
</feature>
<dbReference type="CDD" id="cd06173">
    <property type="entry name" value="MFS_MefA_like"/>
    <property type="match status" value="1"/>
</dbReference>
<comment type="caution">
    <text evidence="8">The sequence shown here is derived from an EMBL/GenBank/DDBJ whole genome shotgun (WGS) entry which is preliminary data.</text>
</comment>
<organism evidence="8 9">
    <name type="scientific">Noviherbaspirillum autotrophicum</name>
    <dbReference type="NCBI Taxonomy" id="709839"/>
    <lineage>
        <taxon>Bacteria</taxon>
        <taxon>Pseudomonadati</taxon>
        <taxon>Pseudomonadota</taxon>
        <taxon>Betaproteobacteria</taxon>
        <taxon>Burkholderiales</taxon>
        <taxon>Oxalobacteraceae</taxon>
        <taxon>Noviherbaspirillum</taxon>
    </lineage>
</organism>
<feature type="transmembrane region" description="Helical" evidence="6">
    <location>
        <begin position="279"/>
        <end position="296"/>
    </location>
</feature>
<accession>A0A0C2BJB2</accession>
<dbReference type="GO" id="GO:0005886">
    <property type="term" value="C:plasma membrane"/>
    <property type="evidence" value="ECO:0007669"/>
    <property type="project" value="UniProtKB-SubCell"/>
</dbReference>
<dbReference type="EMBL" id="JWJG01000028">
    <property type="protein sequence ID" value="KIF81305.1"/>
    <property type="molecule type" value="Genomic_DNA"/>
</dbReference>
<dbReference type="GO" id="GO:0022857">
    <property type="term" value="F:transmembrane transporter activity"/>
    <property type="evidence" value="ECO:0007669"/>
    <property type="project" value="InterPro"/>
</dbReference>
<dbReference type="RefSeq" id="WP_040040132.1">
    <property type="nucleotide sequence ID" value="NZ_JWJG01000028.1"/>
</dbReference>